<dbReference type="RefSeq" id="WP_203006062.1">
    <property type="nucleotide sequence ID" value="NZ_JADWYU010000127.1"/>
</dbReference>
<dbReference type="PANTHER" id="PTHR36115">
    <property type="entry name" value="PROLINE-RICH ANTIGEN HOMOLOG-RELATED"/>
    <property type="match status" value="1"/>
</dbReference>
<feature type="region of interest" description="Disordered" evidence="6">
    <location>
        <begin position="1"/>
        <end position="24"/>
    </location>
</feature>
<sequence>MRRELGGWLEGPGVRPDGDTRPAGERLGLPAAGQGSVASFGARVGGFLVDSLVANLLAGVPMLFGVVYHGTARGTVVIGIFLLMEIVLISTTGQTIGRRLFGIGVTKVPGGGLPAFPRVILRTLVLSLFIPALLVDRDMRGLHDRAAGTVLIRAARRA</sequence>
<gene>
    <name evidence="9" type="ORF">I7412_15110</name>
</gene>
<evidence type="ECO:0000256" key="6">
    <source>
        <dbReference type="SAM" id="MobiDB-lite"/>
    </source>
</evidence>
<dbReference type="InterPro" id="IPR016795">
    <property type="entry name" value="UCP021697"/>
</dbReference>
<organism evidence="9 10">
    <name type="scientific">Frankia nepalensis</name>
    <dbReference type="NCBI Taxonomy" id="1836974"/>
    <lineage>
        <taxon>Bacteria</taxon>
        <taxon>Bacillati</taxon>
        <taxon>Actinomycetota</taxon>
        <taxon>Actinomycetes</taxon>
        <taxon>Frankiales</taxon>
        <taxon>Frankiaceae</taxon>
        <taxon>Frankia</taxon>
    </lineage>
</organism>
<keyword evidence="4 7" id="KW-1133">Transmembrane helix</keyword>
<evidence type="ECO:0000313" key="9">
    <source>
        <dbReference type="EMBL" id="MBL7628457.1"/>
    </source>
</evidence>
<accession>A0A937UNX2</accession>
<dbReference type="AlphaFoldDB" id="A0A937UNX2"/>
<dbReference type="InterPro" id="IPR051791">
    <property type="entry name" value="Pra-immunoreactive"/>
</dbReference>
<comment type="caution">
    <text evidence="9">The sequence shown here is derived from an EMBL/GenBank/DDBJ whole genome shotgun (WGS) entry which is preliminary data.</text>
</comment>
<dbReference type="Pfam" id="PF06271">
    <property type="entry name" value="RDD"/>
    <property type="match status" value="1"/>
</dbReference>
<keyword evidence="3 7" id="KW-0812">Transmembrane</keyword>
<feature type="transmembrane region" description="Helical" evidence="7">
    <location>
        <begin position="116"/>
        <end position="135"/>
    </location>
</feature>
<keyword evidence="2" id="KW-1003">Cell membrane</keyword>
<dbReference type="EMBL" id="JAEACQ010000188">
    <property type="protein sequence ID" value="MBL7628457.1"/>
    <property type="molecule type" value="Genomic_DNA"/>
</dbReference>
<reference evidence="9" key="1">
    <citation type="submission" date="2020-12" db="EMBL/GenBank/DDBJ databases">
        <title>Genomic characterization of non-nitrogen-fixing Frankia strains.</title>
        <authorList>
            <person name="Carlos-Shanley C."/>
            <person name="Guerra T."/>
            <person name="Hahn D."/>
        </authorList>
    </citation>
    <scope>NUCLEOTIDE SEQUENCE</scope>
    <source>
        <strain evidence="9">CN6</strain>
    </source>
</reference>
<keyword evidence="5 7" id="KW-0472">Membrane</keyword>
<evidence type="ECO:0000256" key="7">
    <source>
        <dbReference type="SAM" id="Phobius"/>
    </source>
</evidence>
<feature type="transmembrane region" description="Helical" evidence="7">
    <location>
        <begin position="75"/>
        <end position="96"/>
    </location>
</feature>
<feature type="transmembrane region" description="Helical" evidence="7">
    <location>
        <begin position="47"/>
        <end position="68"/>
    </location>
</feature>
<feature type="domain" description="RDD" evidence="8">
    <location>
        <begin position="37"/>
        <end position="148"/>
    </location>
</feature>
<evidence type="ECO:0000256" key="1">
    <source>
        <dbReference type="ARBA" id="ARBA00004651"/>
    </source>
</evidence>
<comment type="subcellular location">
    <subcellularLocation>
        <location evidence="1">Cell membrane</location>
        <topology evidence="1">Multi-pass membrane protein</topology>
    </subcellularLocation>
</comment>
<evidence type="ECO:0000313" key="10">
    <source>
        <dbReference type="Proteomes" id="UP000604475"/>
    </source>
</evidence>
<dbReference type="Proteomes" id="UP000604475">
    <property type="component" value="Unassembled WGS sequence"/>
</dbReference>
<dbReference type="PIRSF" id="PIRSF021697">
    <property type="entry name" value="UCP021697"/>
    <property type="match status" value="1"/>
</dbReference>
<keyword evidence="10" id="KW-1185">Reference proteome</keyword>
<proteinExistence type="predicted"/>
<dbReference type="InterPro" id="IPR010432">
    <property type="entry name" value="RDD"/>
</dbReference>
<dbReference type="GO" id="GO:0005886">
    <property type="term" value="C:plasma membrane"/>
    <property type="evidence" value="ECO:0007669"/>
    <property type="project" value="UniProtKB-SubCell"/>
</dbReference>
<name>A0A937UNX2_9ACTN</name>
<evidence type="ECO:0000259" key="8">
    <source>
        <dbReference type="Pfam" id="PF06271"/>
    </source>
</evidence>
<protein>
    <submittedName>
        <fullName evidence="9">RDD family protein</fullName>
    </submittedName>
</protein>
<dbReference type="PANTHER" id="PTHR36115:SF6">
    <property type="entry name" value="PROLINE-RICH ANTIGEN HOMOLOG"/>
    <property type="match status" value="1"/>
</dbReference>
<evidence type="ECO:0000256" key="2">
    <source>
        <dbReference type="ARBA" id="ARBA00022475"/>
    </source>
</evidence>
<evidence type="ECO:0000256" key="4">
    <source>
        <dbReference type="ARBA" id="ARBA00022989"/>
    </source>
</evidence>
<evidence type="ECO:0000256" key="3">
    <source>
        <dbReference type="ARBA" id="ARBA00022692"/>
    </source>
</evidence>
<evidence type="ECO:0000256" key="5">
    <source>
        <dbReference type="ARBA" id="ARBA00023136"/>
    </source>
</evidence>